<feature type="chain" id="PRO_5035258924" description="Thiol:disulfide interchange protein DsbD N-terminal domain-containing protein" evidence="1">
    <location>
        <begin position="25"/>
        <end position="314"/>
    </location>
</feature>
<name>A0A8J7UUJ9_9BACT</name>
<evidence type="ECO:0000259" key="2">
    <source>
        <dbReference type="Pfam" id="PF11412"/>
    </source>
</evidence>
<comment type="caution">
    <text evidence="3">The sequence shown here is derived from an EMBL/GenBank/DDBJ whole genome shotgun (WGS) entry which is preliminary data.</text>
</comment>
<evidence type="ECO:0000313" key="3">
    <source>
        <dbReference type="EMBL" id="MBP3191582.1"/>
    </source>
</evidence>
<protein>
    <recommendedName>
        <fullName evidence="2">Thiol:disulfide interchange protein DsbD N-terminal domain-containing protein</fullName>
    </recommendedName>
</protein>
<dbReference type="RefSeq" id="WP_210510218.1">
    <property type="nucleotide sequence ID" value="NZ_JAFIDN010000002.1"/>
</dbReference>
<sequence length="314" mass="35405">MKYKSIRMAAGASVALFLVSTALVHPAVALKQKTESLSVRAVHTGKAEVVDEQHVSVTLIPEVSKMTDSDTVMVGVHMKIREGWHVYWRNPGDSGLPTRISWDDHPLLEPGEIKWPQPARFDEDGVTTYGYSNHVTLLVPMHVKERDRSGETHYEHLEADMNWLVCKDICISESDRITLEIDGSGNFSGFDDDARKYIRKAEESLPSLSKAWSAKTRFDGAEFVITLSPEQNDARFPDTDELYFFPYEQGRIDHSSPQDISREGDKLKIRMKASRYLSSAPDTIRGVVSGMQSWVRDADIKSMEIQSDVIESLD</sequence>
<organism evidence="3 4">
    <name type="scientific">Natronogracilivirga saccharolytica</name>
    <dbReference type="NCBI Taxonomy" id="2812953"/>
    <lineage>
        <taxon>Bacteria</taxon>
        <taxon>Pseudomonadati</taxon>
        <taxon>Balneolota</taxon>
        <taxon>Balneolia</taxon>
        <taxon>Balneolales</taxon>
        <taxon>Cyclonatronaceae</taxon>
        <taxon>Natronogracilivirga</taxon>
    </lineage>
</organism>
<reference evidence="3" key="1">
    <citation type="submission" date="2021-02" db="EMBL/GenBank/DDBJ databases">
        <title>Natronogracilivirga saccharolytica gen. nov. sp. nov. a new anaerobic, haloalkiliphilic carbohydrate-fermenting bacterium from soda lake and proposing of Cyclonatronumiaceae fam. nov. in the phylum Balneolaeota.</title>
        <authorList>
            <person name="Zhilina T.N."/>
            <person name="Sorokin D.Y."/>
            <person name="Zavarzina D.G."/>
            <person name="Toshchakov S.V."/>
            <person name="Kublanov I.V."/>
        </authorList>
    </citation>
    <scope>NUCLEOTIDE SEQUENCE</scope>
    <source>
        <strain evidence="3">Z-1702</strain>
    </source>
</reference>
<keyword evidence="1" id="KW-0732">Signal</keyword>
<evidence type="ECO:0000313" key="4">
    <source>
        <dbReference type="Proteomes" id="UP000673975"/>
    </source>
</evidence>
<dbReference type="AlphaFoldDB" id="A0A8J7UUJ9"/>
<gene>
    <name evidence="3" type="ORF">NATSA_02785</name>
</gene>
<evidence type="ECO:0000256" key="1">
    <source>
        <dbReference type="SAM" id="SignalP"/>
    </source>
</evidence>
<accession>A0A8J7UUJ9</accession>
<dbReference type="EMBL" id="JAFIDN010000002">
    <property type="protein sequence ID" value="MBP3191582.1"/>
    <property type="molecule type" value="Genomic_DNA"/>
</dbReference>
<feature type="domain" description="Thiol:disulfide interchange protein DsbD N-terminal" evidence="2">
    <location>
        <begin position="68"/>
        <end position="178"/>
    </location>
</feature>
<proteinExistence type="predicted"/>
<dbReference type="Proteomes" id="UP000673975">
    <property type="component" value="Unassembled WGS sequence"/>
</dbReference>
<dbReference type="Pfam" id="PF11412">
    <property type="entry name" value="DsbD_N"/>
    <property type="match status" value="1"/>
</dbReference>
<dbReference type="InterPro" id="IPR028250">
    <property type="entry name" value="DsbDN"/>
</dbReference>
<feature type="signal peptide" evidence="1">
    <location>
        <begin position="1"/>
        <end position="24"/>
    </location>
</feature>
<keyword evidence="4" id="KW-1185">Reference proteome</keyword>